<dbReference type="EMBL" id="FOUB01000089">
    <property type="protein sequence ID" value="SFN03923.1"/>
    <property type="molecule type" value="Genomic_DNA"/>
</dbReference>
<dbReference type="Proteomes" id="UP000183287">
    <property type="component" value="Unassembled WGS sequence"/>
</dbReference>
<dbReference type="AlphaFoldDB" id="A0A1I4VRX5"/>
<dbReference type="Gene3D" id="3.40.50.11550">
    <property type="match status" value="1"/>
</dbReference>
<name>A0A1I4VRX5_9PROT</name>
<keyword evidence="2" id="KW-1185">Reference proteome</keyword>
<evidence type="ECO:0000313" key="1">
    <source>
        <dbReference type="EMBL" id="SFN03923.1"/>
    </source>
</evidence>
<accession>A0A1I4VRX5</accession>
<sequence length="261" mass="29733">MKLDYSSFKKLKGNIFYPFFFMTVLCFSFEAHSTETYKRIVEGLEPHSITIIGESHQLPESIQFFQELISSYLQQDKCLTVALEVVSSQQAILDQIVEGRASKSDIKLLPMVDHTSYRSLIDDLVRMKRRGNCLKLIAIDGEGLNVNQDKWMADRLAKQISEIPILALLGNLHTLKKIGWNSSMGKAFPYVAEILVSQGHRIKTYPQIWQDKTCNTQNRLISSDEQKTVSLLNRSLISLLNAAKYETVNDVVDGVILWECK</sequence>
<evidence type="ECO:0008006" key="3">
    <source>
        <dbReference type="Google" id="ProtNLM"/>
    </source>
</evidence>
<proteinExistence type="predicted"/>
<reference evidence="2" key="1">
    <citation type="submission" date="2016-10" db="EMBL/GenBank/DDBJ databases">
        <authorList>
            <person name="Varghese N."/>
            <person name="Submissions S."/>
        </authorList>
    </citation>
    <scope>NUCLEOTIDE SEQUENCE [LARGE SCALE GENOMIC DNA]</scope>
    <source>
        <strain evidence="2">Nm44</strain>
    </source>
</reference>
<dbReference type="SUPFAM" id="SSF159501">
    <property type="entry name" value="EreA/ChaN-like"/>
    <property type="match status" value="1"/>
</dbReference>
<protein>
    <recommendedName>
        <fullName evidence="3">Haem-binding uptake Tiki superfamily ChaN domain-containing protein</fullName>
    </recommendedName>
</protein>
<dbReference type="RefSeq" id="WP_074907043.1">
    <property type="nucleotide sequence ID" value="NZ_FOUB01000089.1"/>
</dbReference>
<organism evidence="1 2">
    <name type="scientific">Nitrosomonas communis</name>
    <dbReference type="NCBI Taxonomy" id="44574"/>
    <lineage>
        <taxon>Bacteria</taxon>
        <taxon>Pseudomonadati</taxon>
        <taxon>Pseudomonadota</taxon>
        <taxon>Betaproteobacteria</taxon>
        <taxon>Nitrosomonadales</taxon>
        <taxon>Nitrosomonadaceae</taxon>
        <taxon>Nitrosomonas</taxon>
    </lineage>
</organism>
<gene>
    <name evidence="1" type="ORF">SAMN05421863_108910</name>
</gene>
<evidence type="ECO:0000313" key="2">
    <source>
        <dbReference type="Proteomes" id="UP000183287"/>
    </source>
</evidence>